<evidence type="ECO:0000313" key="2">
    <source>
        <dbReference type="EMBL" id="CAF1125321.1"/>
    </source>
</evidence>
<accession>A0A814QWV5</accession>
<dbReference type="SMART" id="SM00100">
    <property type="entry name" value="cNMP"/>
    <property type="match status" value="1"/>
</dbReference>
<dbReference type="PANTHER" id="PTHR23011:SF28">
    <property type="entry name" value="CYCLIC NUCLEOTIDE-BINDING DOMAIN CONTAINING PROTEIN"/>
    <property type="match status" value="1"/>
</dbReference>
<reference evidence="2" key="1">
    <citation type="submission" date="2021-02" db="EMBL/GenBank/DDBJ databases">
        <authorList>
            <person name="Nowell W R."/>
        </authorList>
    </citation>
    <scope>NUCLEOTIDE SEQUENCE</scope>
</reference>
<dbReference type="AlphaFoldDB" id="A0A814QWV5"/>
<dbReference type="PANTHER" id="PTHR23011">
    <property type="entry name" value="CYCLIC NUCLEOTIDE-BINDING DOMAIN CONTAINING PROTEIN"/>
    <property type="match status" value="1"/>
</dbReference>
<dbReference type="PROSITE" id="PS50042">
    <property type="entry name" value="CNMP_BINDING_3"/>
    <property type="match status" value="3"/>
</dbReference>
<dbReference type="InterPro" id="IPR014710">
    <property type="entry name" value="RmlC-like_jellyroll"/>
</dbReference>
<dbReference type="Proteomes" id="UP000663891">
    <property type="component" value="Unassembled WGS sequence"/>
</dbReference>
<organism evidence="2 3">
    <name type="scientific">Adineta steineri</name>
    <dbReference type="NCBI Taxonomy" id="433720"/>
    <lineage>
        <taxon>Eukaryota</taxon>
        <taxon>Metazoa</taxon>
        <taxon>Spiralia</taxon>
        <taxon>Gnathifera</taxon>
        <taxon>Rotifera</taxon>
        <taxon>Eurotatoria</taxon>
        <taxon>Bdelloidea</taxon>
        <taxon>Adinetida</taxon>
        <taxon>Adinetidae</taxon>
        <taxon>Adineta</taxon>
    </lineage>
</organism>
<dbReference type="Gene3D" id="2.60.120.10">
    <property type="entry name" value="Jelly Rolls"/>
    <property type="match status" value="3"/>
</dbReference>
<dbReference type="EMBL" id="CAJNON010000230">
    <property type="protein sequence ID" value="CAF1125321.1"/>
    <property type="molecule type" value="Genomic_DNA"/>
</dbReference>
<protein>
    <recommendedName>
        <fullName evidence="1">Cyclic nucleotide-binding domain-containing protein</fullName>
    </recommendedName>
</protein>
<evidence type="ECO:0000313" key="3">
    <source>
        <dbReference type="Proteomes" id="UP000663891"/>
    </source>
</evidence>
<dbReference type="SUPFAM" id="SSF51206">
    <property type="entry name" value="cAMP-binding domain-like"/>
    <property type="match status" value="3"/>
</dbReference>
<feature type="domain" description="Cyclic nucleotide-binding" evidence="1">
    <location>
        <begin position="199"/>
        <end position="264"/>
    </location>
</feature>
<name>A0A814QWV5_9BILA</name>
<dbReference type="InterPro" id="IPR000595">
    <property type="entry name" value="cNMP-bd_dom"/>
</dbReference>
<gene>
    <name evidence="2" type="ORF">VCS650_LOCUS21425</name>
</gene>
<comment type="caution">
    <text evidence="2">The sequence shown here is derived from an EMBL/GenBank/DDBJ whole genome shotgun (WGS) entry which is preliminary data.</text>
</comment>
<feature type="domain" description="Cyclic nucleotide-binding" evidence="1">
    <location>
        <begin position="95"/>
        <end position="195"/>
    </location>
</feature>
<sequence>MFDKSHFKTRSFDILPIVRNFFKQPTGERNISNIDEIRRCLADIKPFSRLALPLQNHILQEAWYECYTEGRTIIRQGDCAACFYIILSEAWYECYTEGRTIIRQGDCAACFYIILSGSACVTYKRITDNHIQIIDILDRGCTFGEKGLMTNSRQIFTITSKTKLELLVLWKDDFKAIYMGNDRYCSADDLKFLKTNVPFLRNFPIDRLNEFPHAIQHCNFRLSEVITRDSRRMKHIFIVKTGSLEIWKRLDPDGPISQLNKHDFEQIQNEKMNDGNENDDNNSMEETGDNNTLFSEVQLSGDIDASGLDETTLDTDLRISRLRNSATTDRKKSSISLTRSNNIADIEKQFPGVADKRDRLPLIDYDQLVINNPNSHPKLSLTINEPPKRSQSMINKKSKLILPDKMIYVHVKTLNETQYFGVADMLFPNQPCLTLISNECECLLLLKSSFGVADMLFPNQPCLTLISNECECLLLLKSSFVRIAPDQYKQNIRRAEIPLPTDAIFYQSYHANEVWKRYSKKIYKKTHKKILEQQPRSKQITENKGI</sequence>
<evidence type="ECO:0000259" key="1">
    <source>
        <dbReference type="PROSITE" id="PS50042"/>
    </source>
</evidence>
<dbReference type="InterPro" id="IPR018488">
    <property type="entry name" value="cNMP-bd_CS"/>
</dbReference>
<proteinExistence type="predicted"/>
<dbReference type="InterPro" id="IPR018490">
    <property type="entry name" value="cNMP-bd_dom_sf"/>
</dbReference>
<feature type="domain" description="Cyclic nucleotide-binding" evidence="1">
    <location>
        <begin position="46"/>
        <end position="88"/>
    </location>
</feature>
<dbReference type="Pfam" id="PF00027">
    <property type="entry name" value="cNMP_binding"/>
    <property type="match status" value="1"/>
</dbReference>
<dbReference type="CDD" id="cd00038">
    <property type="entry name" value="CAP_ED"/>
    <property type="match status" value="1"/>
</dbReference>
<dbReference type="OrthoDB" id="166212at2759"/>
<dbReference type="PROSITE" id="PS00888">
    <property type="entry name" value="CNMP_BINDING_1"/>
    <property type="match status" value="1"/>
</dbReference>